<protein>
    <submittedName>
        <fullName evidence="2">Uncharacterized protein</fullName>
    </submittedName>
</protein>
<dbReference type="EMBL" id="VCAZ01000289">
    <property type="protein sequence ID" value="TTU28028.1"/>
    <property type="molecule type" value="Genomic_DNA"/>
</dbReference>
<evidence type="ECO:0000313" key="2">
    <source>
        <dbReference type="EMBL" id="TTU28028.1"/>
    </source>
</evidence>
<proteinExistence type="predicted"/>
<feature type="region of interest" description="Disordered" evidence="1">
    <location>
        <begin position="109"/>
        <end position="138"/>
    </location>
</feature>
<keyword evidence="3" id="KW-1185">Reference proteome</keyword>
<name>A0A556VV45_BAGYA</name>
<evidence type="ECO:0000313" key="3">
    <source>
        <dbReference type="Proteomes" id="UP000319801"/>
    </source>
</evidence>
<evidence type="ECO:0000256" key="1">
    <source>
        <dbReference type="SAM" id="MobiDB-lite"/>
    </source>
</evidence>
<accession>A0A556VV45</accession>
<gene>
    <name evidence="2" type="ORF">Baya_15848</name>
</gene>
<sequence length="295" mass="33412">MIWAKRAIGKRLKQHTIEEAHILLGNKWQIPAPIPILEGKRERKWRHKNVPPAPSKPPSTITVQASVHAEAERCTLYRSVLTVCDKNIKNCFHHDRSLNDWSPFRVDDSDSHSDLFLEPPENSPKAQHPPRPSSNPCVRQEEELLIIEEQEEGAQDYEGFAKSDPEPKKISSLRTANRPLYCGAQCAVSDTGDSTKWPKRHINTSRKSDWKLTVCKKLLFMGFNLSRIPPFKTRLQRERTQGHVKTMEAVIIKLHLQGRGASCAGAGINSRAQNIKNASKQMQATLRGVKKITAR</sequence>
<comment type="caution">
    <text evidence="2">The sequence shown here is derived from an EMBL/GenBank/DDBJ whole genome shotgun (WGS) entry which is preliminary data.</text>
</comment>
<dbReference type="Proteomes" id="UP000319801">
    <property type="component" value="Unassembled WGS sequence"/>
</dbReference>
<reference evidence="2 3" key="1">
    <citation type="journal article" date="2019" name="Genome Biol. Evol.">
        <title>Whole-Genome Sequencing of the Giant Devil Catfish, Bagarius yarrelli.</title>
        <authorList>
            <person name="Jiang W."/>
            <person name="Lv Y."/>
            <person name="Cheng L."/>
            <person name="Yang K."/>
            <person name="Chao B."/>
            <person name="Wang X."/>
            <person name="Li Y."/>
            <person name="Pan X."/>
            <person name="You X."/>
            <person name="Zhang Y."/>
            <person name="Yang J."/>
            <person name="Li J."/>
            <person name="Zhang X."/>
            <person name="Liu S."/>
            <person name="Sun C."/>
            <person name="Yang J."/>
            <person name="Shi Q."/>
        </authorList>
    </citation>
    <scope>NUCLEOTIDE SEQUENCE [LARGE SCALE GENOMIC DNA]</scope>
    <source>
        <strain evidence="2">JWS20170419001</strain>
        <tissue evidence="2">Muscle</tissue>
    </source>
</reference>
<organism evidence="2 3">
    <name type="scientific">Bagarius yarrelli</name>
    <name type="common">Goonch</name>
    <name type="synonym">Bagrus yarrelli</name>
    <dbReference type="NCBI Taxonomy" id="175774"/>
    <lineage>
        <taxon>Eukaryota</taxon>
        <taxon>Metazoa</taxon>
        <taxon>Chordata</taxon>
        <taxon>Craniata</taxon>
        <taxon>Vertebrata</taxon>
        <taxon>Euteleostomi</taxon>
        <taxon>Actinopterygii</taxon>
        <taxon>Neopterygii</taxon>
        <taxon>Teleostei</taxon>
        <taxon>Ostariophysi</taxon>
        <taxon>Siluriformes</taxon>
        <taxon>Sisoridae</taxon>
        <taxon>Sisorinae</taxon>
        <taxon>Bagarius</taxon>
    </lineage>
</organism>
<dbReference type="AlphaFoldDB" id="A0A556VV45"/>